<organism evidence="4 5">
    <name type="scientific">Hominibacterium faecale</name>
    <dbReference type="NCBI Taxonomy" id="2839743"/>
    <lineage>
        <taxon>Bacteria</taxon>
        <taxon>Bacillati</taxon>
        <taxon>Bacillota</taxon>
        <taxon>Clostridia</taxon>
        <taxon>Peptostreptococcales</taxon>
        <taxon>Anaerovoracaceae</taxon>
        <taxon>Hominibacterium</taxon>
    </lineage>
</organism>
<keyword evidence="2" id="KW-0812">Transmembrane</keyword>
<evidence type="ECO:0000313" key="4">
    <source>
        <dbReference type="EMBL" id="MCU7377786.1"/>
    </source>
</evidence>
<keyword evidence="2" id="KW-1133">Transmembrane helix</keyword>
<protein>
    <submittedName>
        <fullName evidence="4">DUF4190 domain-containing protein</fullName>
    </submittedName>
</protein>
<gene>
    <name evidence="4" type="ORF">OBO34_05375</name>
</gene>
<evidence type="ECO:0000256" key="1">
    <source>
        <dbReference type="SAM" id="Coils"/>
    </source>
</evidence>
<accession>A0A9J6QP90</accession>
<comment type="caution">
    <text evidence="4">The sequence shown here is derived from an EMBL/GenBank/DDBJ whole genome shotgun (WGS) entry which is preliminary data.</text>
</comment>
<proteinExistence type="predicted"/>
<sequence>MDEKKRRAEELNLANENEEVETIIEEIEEAKGSVYRQAMNEKAVIAFTLGVLSIVFIWLFIFAAPVLGAVGILFGVQARKEAKKTAYGGNGMAAVGLVCSIVALAVSVIKLLVDLTF</sequence>
<keyword evidence="1" id="KW-0175">Coiled coil</keyword>
<feature type="coiled-coil region" evidence="1">
    <location>
        <begin position="1"/>
        <end position="33"/>
    </location>
</feature>
<reference evidence="4" key="1">
    <citation type="submission" date="2022-09" db="EMBL/GenBank/DDBJ databases">
        <title>Culturomic study of gut microbiota in children with autism spectrum disorder.</title>
        <authorList>
            <person name="Efimov B.A."/>
            <person name="Chaplin A.V."/>
            <person name="Sokolova S.R."/>
            <person name="Pikina A.P."/>
            <person name="Korzhanova M."/>
            <person name="Belova V."/>
            <person name="Korostin D."/>
        </authorList>
    </citation>
    <scope>NUCLEOTIDE SEQUENCE</scope>
    <source>
        <strain evidence="4">ASD5510</strain>
    </source>
</reference>
<feature type="transmembrane region" description="Helical" evidence="2">
    <location>
        <begin position="94"/>
        <end position="113"/>
    </location>
</feature>
<dbReference type="RefSeq" id="WP_148394976.1">
    <property type="nucleotide sequence ID" value="NZ_JAJAGH010000004.1"/>
</dbReference>
<evidence type="ECO:0000259" key="3">
    <source>
        <dbReference type="Pfam" id="PF13828"/>
    </source>
</evidence>
<keyword evidence="2" id="KW-0472">Membrane</keyword>
<dbReference type="AlphaFoldDB" id="A0A9J6QP90"/>
<dbReference type="EMBL" id="JAOSHN010000002">
    <property type="protein sequence ID" value="MCU7377786.1"/>
    <property type="molecule type" value="Genomic_DNA"/>
</dbReference>
<evidence type="ECO:0000313" key="5">
    <source>
        <dbReference type="Proteomes" id="UP001065549"/>
    </source>
</evidence>
<dbReference type="Pfam" id="PF13828">
    <property type="entry name" value="DUF4190"/>
    <property type="match status" value="1"/>
</dbReference>
<evidence type="ECO:0000256" key="2">
    <source>
        <dbReference type="SAM" id="Phobius"/>
    </source>
</evidence>
<feature type="transmembrane region" description="Helical" evidence="2">
    <location>
        <begin position="43"/>
        <end position="74"/>
    </location>
</feature>
<dbReference type="InterPro" id="IPR025241">
    <property type="entry name" value="DUF4190"/>
</dbReference>
<feature type="domain" description="DUF4190" evidence="3">
    <location>
        <begin position="43"/>
        <end position="109"/>
    </location>
</feature>
<dbReference type="Proteomes" id="UP001065549">
    <property type="component" value="Unassembled WGS sequence"/>
</dbReference>
<keyword evidence="5" id="KW-1185">Reference proteome</keyword>
<name>A0A9J6QP90_9FIRM</name>